<protein>
    <submittedName>
        <fullName evidence="1">Uncharacterized protein</fullName>
    </submittedName>
</protein>
<evidence type="ECO:0000313" key="2">
    <source>
        <dbReference type="Proteomes" id="UP000007842"/>
    </source>
</evidence>
<reference evidence="2" key="1">
    <citation type="submission" date="2011-12" db="EMBL/GenBank/DDBJ databases">
        <title>Complete genome sequence of Streptomyces cattleya strain DSM 46488.</title>
        <authorList>
            <person name="Ou H.-Y."/>
            <person name="Li P."/>
            <person name="Zhao C."/>
            <person name="O'Hagan D."/>
            <person name="Deng Z."/>
        </authorList>
    </citation>
    <scope>NUCLEOTIDE SEQUENCE [LARGE SCALE GENOMIC DNA]</scope>
    <source>
        <strain evidence="2">ATCC 35852 / DSM 46488 / JCM 4925 / NBRC 14057 / NRRL 8057</strain>
    </source>
</reference>
<sequence length="153" mass="16608">MHRDSGVLDPTGGAGVLAPTPIVHRPFLRSPVSSTTNTASASRRWKVTWFRRSSWTPVGGVPACPGQQVLRAMRVRVISVPGDRPAGLAGHVGRQPEQDPWTHRSRRRVFTRANRPAIVASSLSVPASQWAGPYRDQVLRDSPSGGGVFKSRV</sequence>
<dbReference type="EMBL" id="CP003219">
    <property type="protein sequence ID" value="AEW92504.1"/>
    <property type="molecule type" value="Genomic_DNA"/>
</dbReference>
<organism evidence="1 2">
    <name type="scientific">Streptantibioticus cattleyicolor (strain ATCC 35852 / DSM 46488 / JCM 4925 / NBRC 14057 / NRRL 8057)</name>
    <name type="common">Streptomyces cattleya</name>
    <dbReference type="NCBI Taxonomy" id="1003195"/>
    <lineage>
        <taxon>Bacteria</taxon>
        <taxon>Bacillati</taxon>
        <taxon>Actinomycetota</taxon>
        <taxon>Actinomycetes</taxon>
        <taxon>Kitasatosporales</taxon>
        <taxon>Streptomycetaceae</taxon>
        <taxon>Streptantibioticus</taxon>
    </lineage>
</organism>
<dbReference type="AlphaFoldDB" id="G8X1H5"/>
<keyword evidence="2" id="KW-1185">Reference proteome</keyword>
<dbReference type="HOGENOM" id="CLU_1712208_0_0_11"/>
<proteinExistence type="predicted"/>
<name>G8X1H5_STREN</name>
<dbReference type="KEGG" id="scy:SCATT_01330"/>
<evidence type="ECO:0000313" key="1">
    <source>
        <dbReference type="EMBL" id="AEW92504.1"/>
    </source>
</evidence>
<accession>G8X1H5</accession>
<gene>
    <name evidence="1" type="ordered locus">SCATT_01330</name>
</gene>
<dbReference type="Proteomes" id="UP000007842">
    <property type="component" value="Chromosome"/>
</dbReference>